<dbReference type="AlphaFoldDB" id="A0A1I7GYJ3"/>
<evidence type="ECO:0000256" key="1">
    <source>
        <dbReference type="SAM" id="SignalP"/>
    </source>
</evidence>
<organism evidence="2 3">
    <name type="scientific">Pseudoduganella namucuonensis</name>
    <dbReference type="NCBI Taxonomy" id="1035707"/>
    <lineage>
        <taxon>Bacteria</taxon>
        <taxon>Pseudomonadati</taxon>
        <taxon>Pseudomonadota</taxon>
        <taxon>Betaproteobacteria</taxon>
        <taxon>Burkholderiales</taxon>
        <taxon>Oxalobacteraceae</taxon>
        <taxon>Telluria group</taxon>
        <taxon>Pseudoduganella</taxon>
    </lineage>
</organism>
<feature type="signal peptide" evidence="1">
    <location>
        <begin position="1"/>
        <end position="19"/>
    </location>
</feature>
<dbReference type="SUPFAM" id="SSF56935">
    <property type="entry name" value="Porins"/>
    <property type="match status" value="1"/>
</dbReference>
<dbReference type="Proteomes" id="UP000199391">
    <property type="component" value="Unassembled WGS sequence"/>
</dbReference>
<dbReference type="Pfam" id="PF06980">
    <property type="entry name" value="DUF1302"/>
    <property type="match status" value="1"/>
</dbReference>
<name>A0A1I7GYJ3_9BURK</name>
<protein>
    <recommendedName>
        <fullName evidence="4">Alginate export domain-containing protein</fullName>
    </recommendedName>
</protein>
<gene>
    <name evidence="2" type="ORF">SAMN05216552_1004198</name>
</gene>
<dbReference type="OrthoDB" id="9801336at2"/>
<dbReference type="EMBL" id="FPBO01000004">
    <property type="protein sequence ID" value="SFU53501.1"/>
    <property type="molecule type" value="Genomic_DNA"/>
</dbReference>
<accession>A0A1I7GYJ3</accession>
<evidence type="ECO:0000313" key="2">
    <source>
        <dbReference type="EMBL" id="SFU53501.1"/>
    </source>
</evidence>
<evidence type="ECO:0000313" key="3">
    <source>
        <dbReference type="Proteomes" id="UP000199391"/>
    </source>
</evidence>
<dbReference type="InterPro" id="IPR010727">
    <property type="entry name" value="DUF1302"/>
</dbReference>
<dbReference type="STRING" id="1035707.SAMN05216552_1004198"/>
<sequence length="424" mass="46116">MASLKQQLGAAAASLAALAAPAVQGQEREQEQSFAAPFGECRAGYWSSTRDLDDRAGVAKGTCFVNWKHAFNEQWRVNLGSRLGVRDAGDTRGARNRLREAYVEADAGPLRLRLGRQVVAWGRADRINPTDNLSPRDYTTLVPEDEEQRIGIDALAANYRLGDSLELAAVLVPEFEPHRTPRGALPGNRAVAPAPDNGEWALKLEKSGGAWDGSVSYYDGHDRFVRYGAAFPRPATLVFSGAHERMRTLGADFATTAHGWGVRGEFAAGRFSPDCAACAAPAGPRRSVRRLVLGVDRDIGDGANINLQAFAIRRSGYSETAGLPAQLRPAGLAINRLNSEFGAHEHGLSLRVYDRYWNDRLKAELGAILDLSGHSGLVRPRVSYSVSDAVKLTAGVDYFHGDTQSYFGARARNRLGFFELAFVF</sequence>
<keyword evidence="1" id="KW-0732">Signal</keyword>
<feature type="chain" id="PRO_5011573448" description="Alginate export domain-containing protein" evidence="1">
    <location>
        <begin position="20"/>
        <end position="424"/>
    </location>
</feature>
<keyword evidence="3" id="KW-1185">Reference proteome</keyword>
<dbReference type="RefSeq" id="WP_093554690.1">
    <property type="nucleotide sequence ID" value="NZ_FPBO01000004.1"/>
</dbReference>
<reference evidence="3" key="1">
    <citation type="submission" date="2016-10" db="EMBL/GenBank/DDBJ databases">
        <authorList>
            <person name="Varghese N."/>
            <person name="Submissions S."/>
        </authorList>
    </citation>
    <scope>NUCLEOTIDE SEQUENCE [LARGE SCALE GENOMIC DNA]</scope>
    <source>
        <strain evidence="3">CGMCC 1.11014</strain>
    </source>
</reference>
<evidence type="ECO:0008006" key="4">
    <source>
        <dbReference type="Google" id="ProtNLM"/>
    </source>
</evidence>
<proteinExistence type="predicted"/>